<proteinExistence type="predicted"/>
<reference evidence="1 2" key="1">
    <citation type="submission" date="2023-01" db="EMBL/GenBank/DDBJ databases">
        <authorList>
            <person name="Dale J."/>
        </authorList>
    </citation>
    <scope>NUCLEOTIDE SEQUENCE [LARGE SCALE GENOMIC DNA]</scope>
    <source>
        <strain evidence="1 2">2022EL-01098</strain>
    </source>
</reference>
<dbReference type="Proteomes" id="UP001221816">
    <property type="component" value="Unassembled WGS sequence"/>
</dbReference>
<keyword evidence="2" id="KW-1185">Reference proteome</keyword>
<sequence>MLALAIALLLIGIGFLVSYIRDRKRCKNTFKNRRR</sequence>
<organism evidence="1 2">
    <name type="scientific">Klebsiella pasteurii</name>
    <dbReference type="NCBI Taxonomy" id="2587529"/>
    <lineage>
        <taxon>Bacteria</taxon>
        <taxon>Pseudomonadati</taxon>
        <taxon>Pseudomonadota</taxon>
        <taxon>Gammaproteobacteria</taxon>
        <taxon>Enterobacterales</taxon>
        <taxon>Enterobacteriaceae</taxon>
        <taxon>Klebsiella/Raoultella group</taxon>
        <taxon>Klebsiella</taxon>
    </lineage>
</organism>
<dbReference type="EMBL" id="JAQNDI010000004">
    <property type="protein sequence ID" value="MDC0692655.1"/>
    <property type="molecule type" value="Genomic_DNA"/>
</dbReference>
<protein>
    <submittedName>
        <fullName evidence="1">Small membrane protein</fullName>
    </submittedName>
</protein>
<gene>
    <name evidence="1" type="ORF">PIK62_08365</name>
</gene>
<accession>A0ABT5CP24</accession>
<evidence type="ECO:0000313" key="2">
    <source>
        <dbReference type="Proteomes" id="UP001221816"/>
    </source>
</evidence>
<comment type="caution">
    <text evidence="1">The sequence shown here is derived from an EMBL/GenBank/DDBJ whole genome shotgun (WGS) entry which is preliminary data.</text>
</comment>
<dbReference type="NCBIfam" id="NF033853">
    <property type="entry name" value="KPN_two_small"/>
    <property type="match status" value="1"/>
</dbReference>
<dbReference type="RefSeq" id="WP_272027202.1">
    <property type="nucleotide sequence ID" value="NZ_JAQNDH010000002.1"/>
</dbReference>
<name>A0ABT5CP24_9ENTR</name>
<evidence type="ECO:0000313" key="1">
    <source>
        <dbReference type="EMBL" id="MDC0692655.1"/>
    </source>
</evidence>
<dbReference type="InterPro" id="IPR049833">
    <property type="entry name" value="KPN01023-like"/>
</dbReference>